<feature type="region of interest" description="Disordered" evidence="9">
    <location>
        <begin position="1"/>
        <end position="20"/>
    </location>
</feature>
<keyword evidence="12" id="KW-1185">Reference proteome</keyword>
<dbReference type="PIRSF" id="PIRSF000232">
    <property type="entry name" value="YdjA"/>
    <property type="match status" value="1"/>
</dbReference>
<evidence type="ECO:0000259" key="10">
    <source>
        <dbReference type="Pfam" id="PF00881"/>
    </source>
</evidence>
<evidence type="ECO:0000256" key="9">
    <source>
        <dbReference type="SAM" id="MobiDB-lite"/>
    </source>
</evidence>
<keyword evidence="7 8" id="KW-0520">NAD</keyword>
<sequence length="189" mass="20874">MDTLEALLSRRSPPALMPDEPPEAMVRRALEAAICAPDHGKLRPWRFLLLRGDERQRLGDAMAQALAARDPEAPESMIEKERNKPLRAPLIITTVARLQPNHPKIPVEEQRQAVASATFSIMLAIHAEGWGCQWKTGVAARDRRVLDALGLEADDEIIGYLYVGAPAGVAPPRRAMEVDDFLLHLPPEG</sequence>
<protein>
    <recommendedName>
        <fullName evidence="8">Putative NAD(P)H nitroreductase</fullName>
        <ecNumber evidence="8">1.-.-.-</ecNumber>
    </recommendedName>
</protein>
<dbReference type="PANTHER" id="PTHR43821">
    <property type="entry name" value="NAD(P)H NITROREDUCTASE YDJA-RELATED"/>
    <property type="match status" value="1"/>
</dbReference>
<dbReference type="EC" id="1.-.-.-" evidence="8"/>
<keyword evidence="6 8" id="KW-0560">Oxidoreductase</keyword>
<evidence type="ECO:0000256" key="3">
    <source>
        <dbReference type="ARBA" id="ARBA00022630"/>
    </source>
</evidence>
<evidence type="ECO:0000256" key="8">
    <source>
        <dbReference type="PIRNR" id="PIRNR000232"/>
    </source>
</evidence>
<dbReference type="PANTHER" id="PTHR43821:SF1">
    <property type="entry name" value="NAD(P)H NITROREDUCTASE YDJA-RELATED"/>
    <property type="match status" value="1"/>
</dbReference>
<comment type="caution">
    <text evidence="11">The sequence shown here is derived from an EMBL/GenBank/DDBJ whole genome shotgun (WGS) entry which is preliminary data.</text>
</comment>
<dbReference type="InterPro" id="IPR052530">
    <property type="entry name" value="NAD(P)H_nitroreductase"/>
</dbReference>
<dbReference type="Gene3D" id="3.40.109.10">
    <property type="entry name" value="NADH Oxidase"/>
    <property type="match status" value="1"/>
</dbReference>
<dbReference type="RefSeq" id="WP_275823811.1">
    <property type="nucleotide sequence ID" value="NZ_JARHUD010000009.1"/>
</dbReference>
<organism evidence="11 12">
    <name type="scientific">Aquibaculum arenosum</name>
    <dbReference type="NCBI Taxonomy" id="3032591"/>
    <lineage>
        <taxon>Bacteria</taxon>
        <taxon>Pseudomonadati</taxon>
        <taxon>Pseudomonadota</taxon>
        <taxon>Alphaproteobacteria</taxon>
        <taxon>Rhodospirillales</taxon>
        <taxon>Rhodovibrionaceae</taxon>
        <taxon>Aquibaculum</taxon>
    </lineage>
</organism>
<evidence type="ECO:0000256" key="7">
    <source>
        <dbReference type="ARBA" id="ARBA00023027"/>
    </source>
</evidence>
<accession>A0ABT5YPZ2</accession>
<comment type="cofactor">
    <cofactor evidence="1 8">
        <name>FMN</name>
        <dbReference type="ChEBI" id="CHEBI:58210"/>
    </cofactor>
</comment>
<dbReference type="InterPro" id="IPR026021">
    <property type="entry name" value="YdjA-like"/>
</dbReference>
<evidence type="ECO:0000256" key="6">
    <source>
        <dbReference type="ARBA" id="ARBA00023002"/>
    </source>
</evidence>
<proteinExistence type="inferred from homology"/>
<keyword evidence="3 8" id="KW-0285">Flavoprotein</keyword>
<keyword evidence="5 8" id="KW-0521">NADP</keyword>
<dbReference type="InterPro" id="IPR029479">
    <property type="entry name" value="Nitroreductase"/>
</dbReference>
<dbReference type="EMBL" id="JARHUD010000009">
    <property type="protein sequence ID" value="MDF2097036.1"/>
    <property type="molecule type" value="Genomic_DNA"/>
</dbReference>
<comment type="similarity">
    <text evidence="2 8">Belongs to the nitroreductase family.</text>
</comment>
<dbReference type="InterPro" id="IPR000415">
    <property type="entry name" value="Nitroreductase-like"/>
</dbReference>
<keyword evidence="4 8" id="KW-0288">FMN</keyword>
<evidence type="ECO:0000313" key="11">
    <source>
        <dbReference type="EMBL" id="MDF2097036.1"/>
    </source>
</evidence>
<dbReference type="Pfam" id="PF00881">
    <property type="entry name" value="Nitroreductase"/>
    <property type="match status" value="1"/>
</dbReference>
<evidence type="ECO:0000313" key="12">
    <source>
        <dbReference type="Proteomes" id="UP001215503"/>
    </source>
</evidence>
<feature type="domain" description="Nitroreductase" evidence="10">
    <location>
        <begin position="8"/>
        <end position="164"/>
    </location>
</feature>
<dbReference type="CDD" id="cd02135">
    <property type="entry name" value="YdjA-like"/>
    <property type="match status" value="1"/>
</dbReference>
<dbReference type="SUPFAM" id="SSF55469">
    <property type="entry name" value="FMN-dependent nitroreductase-like"/>
    <property type="match status" value="1"/>
</dbReference>
<reference evidence="11 12" key="1">
    <citation type="submission" date="2023-03" db="EMBL/GenBank/DDBJ databases">
        <title>Fodinicurvata sp. CAU 1616 isolated from sea sendiment.</title>
        <authorList>
            <person name="Kim W."/>
        </authorList>
    </citation>
    <scope>NUCLEOTIDE SEQUENCE [LARGE SCALE GENOMIC DNA]</scope>
    <source>
        <strain evidence="11 12">CAU 1616</strain>
    </source>
</reference>
<dbReference type="Proteomes" id="UP001215503">
    <property type="component" value="Unassembled WGS sequence"/>
</dbReference>
<evidence type="ECO:0000256" key="4">
    <source>
        <dbReference type="ARBA" id="ARBA00022643"/>
    </source>
</evidence>
<name>A0ABT5YPZ2_9PROT</name>
<gene>
    <name evidence="11" type="ORF">P2G67_13725</name>
</gene>
<evidence type="ECO:0000256" key="5">
    <source>
        <dbReference type="ARBA" id="ARBA00022857"/>
    </source>
</evidence>
<evidence type="ECO:0000256" key="2">
    <source>
        <dbReference type="ARBA" id="ARBA00007118"/>
    </source>
</evidence>
<evidence type="ECO:0000256" key="1">
    <source>
        <dbReference type="ARBA" id="ARBA00001917"/>
    </source>
</evidence>